<gene>
    <name evidence="2" type="ORF">DHW61_13865</name>
</gene>
<dbReference type="EMBL" id="DPVV01000458">
    <property type="protein sequence ID" value="HCL03473.1"/>
    <property type="molecule type" value="Genomic_DNA"/>
</dbReference>
<evidence type="ECO:0000313" key="2">
    <source>
        <dbReference type="EMBL" id="HCL03473.1"/>
    </source>
</evidence>
<reference evidence="2 3" key="1">
    <citation type="journal article" date="2018" name="Nat. Biotechnol.">
        <title>A standardized bacterial taxonomy based on genome phylogeny substantially revises the tree of life.</title>
        <authorList>
            <person name="Parks D.H."/>
            <person name="Chuvochina M."/>
            <person name="Waite D.W."/>
            <person name="Rinke C."/>
            <person name="Skarshewski A."/>
            <person name="Chaumeil P.A."/>
            <person name="Hugenholtz P."/>
        </authorList>
    </citation>
    <scope>NUCLEOTIDE SEQUENCE [LARGE SCALE GENOMIC DNA]</scope>
    <source>
        <strain evidence="2">UBA11728</strain>
    </source>
</reference>
<evidence type="ECO:0000313" key="3">
    <source>
        <dbReference type="Proteomes" id="UP000262969"/>
    </source>
</evidence>
<comment type="caution">
    <text evidence="2">The sequence shown here is derived from an EMBL/GenBank/DDBJ whole genome shotgun (WGS) entry which is preliminary data.</text>
</comment>
<organism evidence="2 3">
    <name type="scientific">Lachnoclostridium phytofermentans</name>
    <dbReference type="NCBI Taxonomy" id="66219"/>
    <lineage>
        <taxon>Bacteria</taxon>
        <taxon>Bacillati</taxon>
        <taxon>Bacillota</taxon>
        <taxon>Clostridia</taxon>
        <taxon>Lachnospirales</taxon>
        <taxon>Lachnospiraceae</taxon>
    </lineage>
</organism>
<protein>
    <submittedName>
        <fullName evidence="2">Uncharacterized protein</fullName>
    </submittedName>
</protein>
<sequence length="65" mass="7330">MRMLLILLWEIITAVQSFLSYGTAYRLTKNGGDNGASLFGWILVLNFASLVPGLGIYLWFKCKDE</sequence>
<accession>A0A3D2XA42</accession>
<keyword evidence="1" id="KW-1133">Transmembrane helix</keyword>
<evidence type="ECO:0000256" key="1">
    <source>
        <dbReference type="SAM" id="Phobius"/>
    </source>
</evidence>
<keyword evidence="1" id="KW-0812">Transmembrane</keyword>
<proteinExistence type="predicted"/>
<dbReference type="AlphaFoldDB" id="A0A3D2XA42"/>
<name>A0A3D2XA42_9FIRM</name>
<keyword evidence="1" id="KW-0472">Membrane</keyword>
<dbReference type="Proteomes" id="UP000262969">
    <property type="component" value="Unassembled WGS sequence"/>
</dbReference>
<feature type="transmembrane region" description="Helical" evidence="1">
    <location>
        <begin position="38"/>
        <end position="60"/>
    </location>
</feature>